<evidence type="ECO:0000313" key="11">
    <source>
        <dbReference type="Proteomes" id="UP000184240"/>
    </source>
</evidence>
<dbReference type="Proteomes" id="UP000290037">
    <property type="component" value="Unassembled WGS sequence"/>
</dbReference>
<gene>
    <name evidence="9" type="ORF">DSM01_1174</name>
    <name evidence="10" type="ORF">SAMN04487999_1881</name>
</gene>
<dbReference type="RefSeq" id="WP_072982872.1">
    <property type="nucleotide sequence ID" value="NZ_FQXT01000003.1"/>
</dbReference>
<dbReference type="Pfam" id="PF14322">
    <property type="entry name" value="SusD-like_3"/>
    <property type="match status" value="1"/>
</dbReference>
<evidence type="ECO:0000256" key="1">
    <source>
        <dbReference type="ARBA" id="ARBA00004442"/>
    </source>
</evidence>
<dbReference type="EMBL" id="FQXT01000003">
    <property type="protein sequence ID" value="SHI06100.1"/>
    <property type="molecule type" value="Genomic_DNA"/>
</dbReference>
<dbReference type="OrthoDB" id="5694214at2"/>
<keyword evidence="3 6" id="KW-0732">Signal</keyword>
<evidence type="ECO:0000313" key="9">
    <source>
        <dbReference type="EMBL" id="RXG30424.1"/>
    </source>
</evidence>
<dbReference type="PROSITE" id="PS51257">
    <property type="entry name" value="PROKAR_LIPOPROTEIN"/>
    <property type="match status" value="1"/>
</dbReference>
<keyword evidence="4" id="KW-0472">Membrane</keyword>
<comment type="subcellular location">
    <subcellularLocation>
        <location evidence="1">Cell outer membrane</location>
    </subcellularLocation>
</comment>
<dbReference type="InterPro" id="IPR011990">
    <property type="entry name" value="TPR-like_helical_dom_sf"/>
</dbReference>
<dbReference type="SUPFAM" id="SSF48452">
    <property type="entry name" value="TPR-like"/>
    <property type="match status" value="1"/>
</dbReference>
<reference evidence="9 12" key="3">
    <citation type="submission" date="2018-07" db="EMBL/GenBank/DDBJ databases">
        <title>Leeuwenhoekiella genomics.</title>
        <authorList>
            <person name="Tahon G."/>
            <person name="Willems A."/>
        </authorList>
    </citation>
    <scope>NUCLEOTIDE SEQUENCE [LARGE SCALE GENOMIC DNA]</scope>
    <source>
        <strain evidence="9 12">LMG 24856</strain>
    </source>
</reference>
<evidence type="ECO:0000256" key="6">
    <source>
        <dbReference type="SAM" id="SignalP"/>
    </source>
</evidence>
<organism evidence="10 11">
    <name type="scientific">Leeuwenhoekiella palythoae</name>
    <dbReference type="NCBI Taxonomy" id="573501"/>
    <lineage>
        <taxon>Bacteria</taxon>
        <taxon>Pseudomonadati</taxon>
        <taxon>Bacteroidota</taxon>
        <taxon>Flavobacteriia</taxon>
        <taxon>Flavobacteriales</taxon>
        <taxon>Flavobacteriaceae</taxon>
        <taxon>Leeuwenhoekiella</taxon>
    </lineage>
</organism>
<evidence type="ECO:0000256" key="2">
    <source>
        <dbReference type="ARBA" id="ARBA00006275"/>
    </source>
</evidence>
<sequence length="545" mass="62009">MKNISKLTLILLSLNIFIFSSCGDDFLEEEIRSDFTPETLNDELGYQAQLVGLYQMLSTFYTRSGQQGWLSVWQAGTDIVWPTAPQGVEVPYYKYNQLTTDDSAAYQSWELWYNMVENTNSIIASIEANTSEELSQEEKDAINAEARFFRAYAYNNLATLFGGVPLITEPVTEARFDYTRNSLEEINAQIETDLQYATANLADPTNAPQFEARVHKYVAHQLFAEFYLRSGQPDLAEDQADIIINSNAFQLVTERYGVKAGEEGDPFSDMFFKGNQRRSQGNTEAIWVLENENPADVRGGSSGSPQQRRIWGAGYHNVNGMIPADSLGGRGIARIRLNNWVIYDLYDEGDMRNSKHNIHKRFRYNNPDPNFSDIYGELVPYEGIDTLARIQPYSLKWGHFDPADVFGFGMWKDFMIMRLGETYLLKAEAQVAQNNPGGAATTINILRTRANAPQVTAGEMSLDFILDERVRELLAEENRRMTLMRTKMLVERATRLNIQDESIPLPQTMRIEGLQEFHELFPIPLREIQLNKEAELTQNPGYTGS</sequence>
<dbReference type="InterPro" id="IPR033985">
    <property type="entry name" value="SusD-like_N"/>
</dbReference>
<evidence type="ECO:0000259" key="7">
    <source>
        <dbReference type="Pfam" id="PF07980"/>
    </source>
</evidence>
<proteinExistence type="inferred from homology"/>
<accession>A0A1M5Y204</accession>
<feature type="signal peptide" evidence="6">
    <location>
        <begin position="1"/>
        <end position="23"/>
    </location>
</feature>
<evidence type="ECO:0000256" key="3">
    <source>
        <dbReference type="ARBA" id="ARBA00022729"/>
    </source>
</evidence>
<name>A0A1M5Y204_9FLAO</name>
<feature type="domain" description="RagB/SusD" evidence="7">
    <location>
        <begin position="412"/>
        <end position="542"/>
    </location>
</feature>
<evidence type="ECO:0000313" key="10">
    <source>
        <dbReference type="EMBL" id="SHI06100.1"/>
    </source>
</evidence>
<dbReference type="GO" id="GO:0009279">
    <property type="term" value="C:cell outer membrane"/>
    <property type="evidence" value="ECO:0007669"/>
    <property type="project" value="UniProtKB-SubCell"/>
</dbReference>
<evidence type="ECO:0000259" key="8">
    <source>
        <dbReference type="Pfam" id="PF14322"/>
    </source>
</evidence>
<keyword evidence="5" id="KW-0998">Cell outer membrane</keyword>
<reference evidence="10" key="2">
    <citation type="submission" date="2016-11" db="EMBL/GenBank/DDBJ databases">
        <authorList>
            <person name="Jaros S."/>
            <person name="Januszkiewicz K."/>
            <person name="Wedrychowicz H."/>
        </authorList>
    </citation>
    <scope>NUCLEOTIDE SEQUENCE [LARGE SCALE GENOMIC DNA]</scope>
    <source>
        <strain evidence="10">DSM 19859</strain>
    </source>
</reference>
<dbReference type="InterPro" id="IPR012944">
    <property type="entry name" value="SusD_RagB_dom"/>
</dbReference>
<evidence type="ECO:0000256" key="5">
    <source>
        <dbReference type="ARBA" id="ARBA00023237"/>
    </source>
</evidence>
<dbReference type="AlphaFoldDB" id="A0A1M5Y204"/>
<reference evidence="11" key="1">
    <citation type="submission" date="2016-11" db="EMBL/GenBank/DDBJ databases">
        <authorList>
            <person name="Varghese N."/>
            <person name="Submissions S."/>
        </authorList>
    </citation>
    <scope>NUCLEOTIDE SEQUENCE [LARGE SCALE GENOMIC DNA]</scope>
    <source>
        <strain evidence="11">DSM 19859</strain>
    </source>
</reference>
<dbReference type="STRING" id="573501.SAMN04487999_1881"/>
<feature type="chain" id="PRO_5012229219" evidence="6">
    <location>
        <begin position="24"/>
        <end position="545"/>
    </location>
</feature>
<comment type="similarity">
    <text evidence="2">Belongs to the SusD family.</text>
</comment>
<dbReference type="Pfam" id="PF07980">
    <property type="entry name" value="SusD_RagB"/>
    <property type="match status" value="1"/>
</dbReference>
<evidence type="ECO:0000256" key="4">
    <source>
        <dbReference type="ARBA" id="ARBA00023136"/>
    </source>
</evidence>
<feature type="domain" description="SusD-like N-terminal" evidence="8">
    <location>
        <begin position="94"/>
        <end position="228"/>
    </location>
</feature>
<dbReference type="Gene3D" id="1.25.40.390">
    <property type="match status" value="1"/>
</dbReference>
<keyword evidence="12" id="KW-1185">Reference proteome</keyword>
<protein>
    <submittedName>
        <fullName evidence="9">Outer membrane starch-binding protein</fullName>
    </submittedName>
    <submittedName>
        <fullName evidence="10">Starch-binding associating with outer membrane</fullName>
    </submittedName>
</protein>
<dbReference type="EMBL" id="QOVN01000002">
    <property type="protein sequence ID" value="RXG30424.1"/>
    <property type="molecule type" value="Genomic_DNA"/>
</dbReference>
<evidence type="ECO:0000313" key="12">
    <source>
        <dbReference type="Proteomes" id="UP000290037"/>
    </source>
</evidence>
<dbReference type="Proteomes" id="UP000184240">
    <property type="component" value="Unassembled WGS sequence"/>
</dbReference>